<dbReference type="Pfam" id="PF00632">
    <property type="entry name" value="HECT"/>
    <property type="match status" value="1"/>
</dbReference>
<dbReference type="PROSITE" id="PS50237">
    <property type="entry name" value="HECT"/>
    <property type="match status" value="1"/>
</dbReference>
<dbReference type="InterPro" id="IPR010309">
    <property type="entry name" value="E3_Ub_ligase_DUF908"/>
</dbReference>
<dbReference type="Gene3D" id="3.90.1750.10">
    <property type="entry name" value="Hect, E3 ligase catalytic domains"/>
    <property type="match status" value="1"/>
</dbReference>
<feature type="compositionally biased region" description="Basic and acidic residues" evidence="12">
    <location>
        <begin position="2204"/>
        <end position="2225"/>
    </location>
</feature>
<dbReference type="PANTHER" id="PTHR11254">
    <property type="entry name" value="HECT DOMAIN UBIQUITIN-PROTEIN LIGASE"/>
    <property type="match status" value="1"/>
</dbReference>
<dbReference type="eggNOG" id="KOG0939">
    <property type="taxonomic scope" value="Eukaryota"/>
</dbReference>
<evidence type="ECO:0000256" key="7">
    <source>
        <dbReference type="ARBA" id="ARBA00022786"/>
    </source>
</evidence>
<evidence type="ECO:0000256" key="4">
    <source>
        <dbReference type="ARBA" id="ARBA00012485"/>
    </source>
</evidence>
<dbReference type="Pfam" id="PF14377">
    <property type="entry name" value="UBM"/>
    <property type="match status" value="3"/>
</dbReference>
<feature type="compositionally biased region" description="Acidic residues" evidence="12">
    <location>
        <begin position="2600"/>
        <end position="2643"/>
    </location>
</feature>
<evidence type="ECO:0000256" key="6">
    <source>
        <dbReference type="ARBA" id="ARBA00022679"/>
    </source>
</evidence>
<feature type="region of interest" description="Disordered" evidence="12">
    <location>
        <begin position="3830"/>
        <end position="3864"/>
    </location>
</feature>
<feature type="region of interest" description="Disordered" evidence="12">
    <location>
        <begin position="323"/>
        <end position="398"/>
    </location>
</feature>
<evidence type="ECO:0000313" key="14">
    <source>
        <dbReference type="EMBL" id="EFW98561.1"/>
    </source>
</evidence>
<feature type="region of interest" description="Disordered" evidence="12">
    <location>
        <begin position="2574"/>
        <end position="2760"/>
    </location>
</feature>
<feature type="compositionally biased region" description="Basic and acidic residues" evidence="12">
    <location>
        <begin position="3565"/>
        <end position="3595"/>
    </location>
</feature>
<feature type="compositionally biased region" description="Low complexity" evidence="12">
    <location>
        <begin position="1666"/>
        <end position="1681"/>
    </location>
</feature>
<evidence type="ECO:0000256" key="9">
    <source>
        <dbReference type="ARBA" id="ARBA00023242"/>
    </source>
</evidence>
<feature type="region of interest" description="Disordered" evidence="12">
    <location>
        <begin position="3061"/>
        <end position="3172"/>
    </location>
</feature>
<dbReference type="InterPro" id="IPR000569">
    <property type="entry name" value="HECT_dom"/>
</dbReference>
<evidence type="ECO:0000256" key="1">
    <source>
        <dbReference type="ARBA" id="ARBA00000885"/>
    </source>
</evidence>
<dbReference type="Proteomes" id="UP000007796">
    <property type="component" value="Unassembled WGS sequence"/>
</dbReference>
<dbReference type="FunFam" id="3.30.2160.10:FF:000001">
    <property type="entry name" value="E3 ubiquitin-protein ligase NEDD4-like"/>
    <property type="match status" value="1"/>
</dbReference>
<keyword evidence="9" id="KW-0539">Nucleus</keyword>
<feature type="active site" description="Glycyl thioester intermediate" evidence="11">
    <location>
        <position position="4262"/>
    </location>
</feature>
<dbReference type="InterPro" id="IPR035983">
    <property type="entry name" value="Hect_E3_ubiquitin_ligase"/>
</dbReference>
<dbReference type="GO" id="GO:0005634">
    <property type="term" value="C:nucleus"/>
    <property type="evidence" value="ECO:0007669"/>
    <property type="project" value="UniProtKB-SubCell"/>
</dbReference>
<dbReference type="OrthoDB" id="8068875at2759"/>
<feature type="region of interest" description="Disordered" evidence="12">
    <location>
        <begin position="2973"/>
        <end position="2997"/>
    </location>
</feature>
<dbReference type="GO" id="GO:0005737">
    <property type="term" value="C:cytoplasm"/>
    <property type="evidence" value="ECO:0007669"/>
    <property type="project" value="TreeGrafter"/>
</dbReference>
<feature type="region of interest" description="Disordered" evidence="12">
    <location>
        <begin position="2251"/>
        <end position="2308"/>
    </location>
</feature>
<feature type="compositionally biased region" description="Low complexity" evidence="12">
    <location>
        <begin position="2270"/>
        <end position="2294"/>
    </location>
</feature>
<dbReference type="GeneID" id="25977622"/>
<dbReference type="EMBL" id="GL630006">
    <property type="protein sequence ID" value="EFW98561.1"/>
    <property type="molecule type" value="Genomic_DNA"/>
</dbReference>
<keyword evidence="14" id="KW-0436">Ligase</keyword>
<feature type="domain" description="HECT" evidence="13">
    <location>
        <begin position="3959"/>
        <end position="4295"/>
    </location>
</feature>
<feature type="compositionally biased region" description="Acidic residues" evidence="12">
    <location>
        <begin position="2658"/>
        <end position="2696"/>
    </location>
</feature>
<feature type="region of interest" description="Disordered" evidence="12">
    <location>
        <begin position="3756"/>
        <end position="3775"/>
    </location>
</feature>
<feature type="compositionally biased region" description="Pro residues" evidence="12">
    <location>
        <begin position="1740"/>
        <end position="1750"/>
    </location>
</feature>
<feature type="region of interest" description="Disordered" evidence="12">
    <location>
        <begin position="1666"/>
        <end position="1688"/>
    </location>
</feature>
<comment type="similarity">
    <text evidence="10">Belongs to the UPL family. TOM1/PTR1 subfamily.</text>
</comment>
<feature type="region of interest" description="Disordered" evidence="12">
    <location>
        <begin position="2884"/>
        <end position="2918"/>
    </location>
</feature>
<dbReference type="Pfam" id="PF06025">
    <property type="entry name" value="DUF913"/>
    <property type="match status" value="1"/>
</dbReference>
<comment type="catalytic activity">
    <reaction evidence="1">
        <text>S-ubiquitinyl-[E2 ubiquitin-conjugating enzyme]-L-cysteine + [acceptor protein]-L-lysine = [E2 ubiquitin-conjugating enzyme]-L-cysteine + N(6)-ubiquitinyl-[acceptor protein]-L-lysine.</text>
        <dbReference type="EC" id="2.3.2.26"/>
    </reaction>
</comment>
<feature type="compositionally biased region" description="Basic and acidic residues" evidence="12">
    <location>
        <begin position="323"/>
        <end position="335"/>
    </location>
</feature>
<dbReference type="InterPro" id="IPR050409">
    <property type="entry name" value="E3_ubiq-protein_ligase"/>
</dbReference>
<feature type="compositionally biased region" description="Low complexity" evidence="12">
    <location>
        <begin position="1730"/>
        <end position="1739"/>
    </location>
</feature>
<feature type="compositionally biased region" description="Low complexity" evidence="12">
    <location>
        <begin position="3115"/>
        <end position="3130"/>
    </location>
</feature>
<dbReference type="STRING" id="655863.F0XV12"/>
<feature type="compositionally biased region" description="Acidic residues" evidence="12">
    <location>
        <begin position="2719"/>
        <end position="2741"/>
    </location>
</feature>
<keyword evidence="8" id="KW-0509">mRNA transport</keyword>
<feature type="compositionally biased region" description="Acidic residues" evidence="12">
    <location>
        <begin position="854"/>
        <end position="877"/>
    </location>
</feature>
<dbReference type="RefSeq" id="XP_014168044.1">
    <property type="nucleotide sequence ID" value="XM_014312569.1"/>
</dbReference>
<evidence type="ECO:0000256" key="8">
    <source>
        <dbReference type="ARBA" id="ARBA00022816"/>
    </source>
</evidence>
<keyword evidence="15" id="KW-1185">Reference proteome</keyword>
<name>F0XV12_GROCL</name>
<dbReference type="GO" id="GO:0016874">
    <property type="term" value="F:ligase activity"/>
    <property type="evidence" value="ECO:0007669"/>
    <property type="project" value="UniProtKB-KW"/>
</dbReference>
<feature type="compositionally biased region" description="Polar residues" evidence="12">
    <location>
        <begin position="355"/>
        <end position="364"/>
    </location>
</feature>
<keyword evidence="6" id="KW-0808">Transferase</keyword>
<evidence type="ECO:0000256" key="2">
    <source>
        <dbReference type="ARBA" id="ARBA00004123"/>
    </source>
</evidence>
<dbReference type="InterPro" id="IPR025527">
    <property type="entry name" value="HUWE1/Rev1_UBM"/>
</dbReference>
<dbReference type="GO" id="GO:0061630">
    <property type="term" value="F:ubiquitin protein ligase activity"/>
    <property type="evidence" value="ECO:0007669"/>
    <property type="project" value="UniProtKB-EC"/>
</dbReference>
<feature type="compositionally biased region" description="Low complexity" evidence="12">
    <location>
        <begin position="816"/>
        <end position="845"/>
    </location>
</feature>
<evidence type="ECO:0000256" key="12">
    <source>
        <dbReference type="SAM" id="MobiDB-lite"/>
    </source>
</evidence>
<gene>
    <name evidence="14" type="ORF">CMQ_4413</name>
</gene>
<dbReference type="UniPathway" id="UPA00143"/>
<feature type="compositionally biased region" description="Basic and acidic residues" evidence="12">
    <location>
        <begin position="2978"/>
        <end position="2997"/>
    </location>
</feature>
<dbReference type="Gene3D" id="3.30.2160.10">
    <property type="entry name" value="Hect, E3 ligase catalytic domain"/>
    <property type="match status" value="1"/>
</dbReference>
<dbReference type="Gene3D" id="3.30.2410.10">
    <property type="entry name" value="Hect, E3 ligase catalytic domain"/>
    <property type="match status" value="1"/>
</dbReference>
<feature type="compositionally biased region" description="Acidic residues" evidence="12">
    <location>
        <begin position="2577"/>
        <end position="2586"/>
    </location>
</feature>
<evidence type="ECO:0000259" key="13">
    <source>
        <dbReference type="PROSITE" id="PS50237"/>
    </source>
</evidence>
<evidence type="ECO:0000256" key="11">
    <source>
        <dbReference type="PROSITE-ProRule" id="PRU00104"/>
    </source>
</evidence>
<dbReference type="InParanoid" id="F0XV12"/>
<feature type="compositionally biased region" description="Basic and acidic residues" evidence="12">
    <location>
        <begin position="2295"/>
        <end position="2307"/>
    </location>
</feature>
<organism evidence="15">
    <name type="scientific">Grosmannia clavigera (strain kw1407 / UAMH 11150)</name>
    <name type="common">Blue stain fungus</name>
    <name type="synonym">Graphiocladiella clavigera</name>
    <dbReference type="NCBI Taxonomy" id="655863"/>
    <lineage>
        <taxon>Eukaryota</taxon>
        <taxon>Fungi</taxon>
        <taxon>Dikarya</taxon>
        <taxon>Ascomycota</taxon>
        <taxon>Pezizomycotina</taxon>
        <taxon>Sordariomycetes</taxon>
        <taxon>Sordariomycetidae</taxon>
        <taxon>Ophiostomatales</taxon>
        <taxon>Ophiostomataceae</taxon>
        <taxon>Leptographium</taxon>
    </lineage>
</organism>
<proteinExistence type="inferred from homology"/>
<feature type="compositionally biased region" description="Basic and acidic residues" evidence="12">
    <location>
        <begin position="3153"/>
        <end position="3164"/>
    </location>
</feature>
<protein>
    <recommendedName>
        <fullName evidence="4">HECT-type E3 ubiquitin transferase</fullName>
        <ecNumber evidence="4">2.3.2.26</ecNumber>
    </recommendedName>
</protein>
<keyword evidence="5" id="KW-0813">Transport</keyword>
<dbReference type="CDD" id="cd00078">
    <property type="entry name" value="HECTc"/>
    <property type="match status" value="1"/>
</dbReference>
<reference evidence="14 15" key="1">
    <citation type="journal article" date="2011" name="Proc. Natl. Acad. Sci. U.S.A.">
        <title>Genome and transcriptome analyses of the mountain pine beetle-fungal symbiont Grosmannia clavigera, a lodgepole pine pathogen.</title>
        <authorList>
            <person name="DiGuistini S."/>
            <person name="Wang Y."/>
            <person name="Liao N.Y."/>
            <person name="Taylor G."/>
            <person name="Tanguay P."/>
            <person name="Feau N."/>
            <person name="Henrissat B."/>
            <person name="Chan S.K."/>
            <person name="Hesse-Orce U."/>
            <person name="Alamouti S.M."/>
            <person name="Tsui C.K.M."/>
            <person name="Docking R.T."/>
            <person name="Levasseur A."/>
            <person name="Haridas S."/>
            <person name="Robertson G."/>
            <person name="Birol I."/>
            <person name="Holt R.A."/>
            <person name="Marra M.A."/>
            <person name="Hamelin R.C."/>
            <person name="Hirst M."/>
            <person name="Jones S.J.M."/>
            <person name="Bohlmann J."/>
            <person name="Breuil C."/>
        </authorList>
    </citation>
    <scope>NUCLEOTIDE SEQUENCE [LARGE SCALE GENOMIC DNA]</scope>
    <source>
        <strain evidence="15">kw1407 / UAMH 11150</strain>
    </source>
</reference>
<feature type="region of interest" description="Disordered" evidence="12">
    <location>
        <begin position="3565"/>
        <end position="3605"/>
    </location>
</feature>
<dbReference type="GO" id="GO:0051028">
    <property type="term" value="P:mRNA transport"/>
    <property type="evidence" value="ECO:0007669"/>
    <property type="project" value="UniProtKB-KW"/>
</dbReference>
<evidence type="ECO:0000256" key="5">
    <source>
        <dbReference type="ARBA" id="ARBA00022448"/>
    </source>
</evidence>
<evidence type="ECO:0000256" key="3">
    <source>
        <dbReference type="ARBA" id="ARBA00004906"/>
    </source>
</evidence>
<dbReference type="SUPFAM" id="SSF56204">
    <property type="entry name" value="Hect, E3 ligase catalytic domain"/>
    <property type="match status" value="1"/>
</dbReference>
<keyword evidence="7 11" id="KW-0833">Ubl conjugation pathway</keyword>
<comment type="subcellular location">
    <subcellularLocation>
        <location evidence="2">Nucleus</location>
    </subcellularLocation>
</comment>
<feature type="region of interest" description="Disordered" evidence="12">
    <location>
        <begin position="1724"/>
        <end position="1806"/>
    </location>
</feature>
<dbReference type="SMART" id="SM00119">
    <property type="entry name" value="HECTc"/>
    <property type="match status" value="1"/>
</dbReference>
<feature type="region of interest" description="Disordered" evidence="12">
    <location>
        <begin position="2178"/>
        <end position="2227"/>
    </location>
</feature>
<dbReference type="FunFam" id="3.90.1750.10:FF:000003">
    <property type="entry name" value="E3 ubiquitin-protein ligase UPL1"/>
    <property type="match status" value="1"/>
</dbReference>
<feature type="region of interest" description="Disordered" evidence="12">
    <location>
        <begin position="3251"/>
        <end position="3280"/>
    </location>
</feature>
<feature type="compositionally biased region" description="Low complexity" evidence="12">
    <location>
        <begin position="3834"/>
        <end position="3847"/>
    </location>
</feature>
<comment type="pathway">
    <text evidence="3">Protein modification; protein ubiquitination.</text>
</comment>
<feature type="region of interest" description="Disordered" evidence="12">
    <location>
        <begin position="226"/>
        <end position="251"/>
    </location>
</feature>
<accession>F0XV12</accession>
<feature type="compositionally biased region" description="Low complexity" evidence="12">
    <location>
        <begin position="226"/>
        <end position="241"/>
    </location>
</feature>
<dbReference type="FunCoup" id="F0XV12">
    <property type="interactions" value="965"/>
</dbReference>
<feature type="compositionally biased region" description="Low complexity" evidence="12">
    <location>
        <begin position="3766"/>
        <end position="3775"/>
    </location>
</feature>
<sequence>MVKISKSLQSKHKESMSPWLADYVQSVAKTPLPLLPSELDKFPSRWPFPRGDLYHWIPLLNRFDNILECFVQTYGLQAGPQMRDFGCEILLQTTSHQVDFRDTRKWDAAELARLGFGQDGDSQLVLAILKFTRGLLQHCGNRSIYASSAHLSSLLNSASLHILKAALHVGHELALRYHASYKRASTTSRVFHTALLQNHYDIDLDRVQQLAQPFIKTPIAGSSIPAAPAHPFASTPASASAKGKEKAEGGPSVLATATATTATATATVSAATSQNVTTMFTNDFVAIATEGSTDPDDQNGNTSPQSWKVWGDVKVTYYPEHHPRQQEITENDSPRGQRGLVDSYASAPSTPTPLRRSSTMGSQDRTPRAERTSATSGVANSWSVPDEASSPFSPVPTRWPGGDDGAASGQRTFEIPYHAVQSCSVYELMARCPTEMPALSRYEVLSRIRTARALLDSVEQRQLALAVRLLAITNLAFIHPEIAFLEKVLKQDSEEPRRYQLTYQLAELIRPGAGKSPLPVWLQTIALQLLESLAGFSSKNADVMSAVNASVNHGVLLYVLRKAVADIKEDRPETPEEVIENDDWRKQLFSLTLHLTAGNRMPEMMTTGLMEILIDALNIRSKIAERNYLVVVTFLDTVVLSFPTSFQPFANAHGLDVISKLLVDTAASAKRIVENGDITPTNMRCSVIDYDVPFYLQQTLKWLLKFIYHLMASSFQFGPGTDRLLRNLVDNTQLLHSLRTILENMTVYGSVVWTNAATALSHFINHDPTSFVALSESGLIQSFLQAITGRPLPTVKPEAQDAGNDTTGVPGDDANGSAETSASAADATATTDAAGNAENAAAGGNPSRAADDGGNADDDDDGTGDDPDLDVPVDTEDASLGIVSREGPLSGEELERPRDHKLAGGILPSTEAIGAIPSILNSISLNNSGRRMVVDSGAFESYFEIFENPAHIRCMENEPGLPANIGSNFDELARHHPSLRTAIANAVLVMVSRVRYLADTKARTDAWGVKLSPTPPQRSVDVVNAAAASEDTEMTDASAAGNPTSESETSTPTTPAYHDAGPYVNATMLFLNAYQNNGRLQALFIQKGGIELVLDLVASPGLPINQNPPMFARSLQHSTTQLFDQSAVLGLPSLLYRTLHSFDDLSPLLNSNVGGGDTGNIGKGKAVDIGSSSESEKPNHASYFASLINPAGETPTADQVAEGTAMVKALAKTQSLLSTLQVCFPLARQGTTSFYNVNVFDYYEDLIKRLGPFLVFVMNEEEAISAAVPDRWSRKPSTSLDALNSQDGSGVAELDKLTEEEHASDAYQNYQLLRTLLSSFTPVIVQILQSMGKALLPRREREQFQRYHHLRVAEAIAGTILDPLKALDVSGPTGHKHCKVLLGALYEILVDHSRHSEHGNSSMTHIVVPVLLAVKSLGGFEILNTILRNFAQEIDRDQPESAHKLLEDPAKEPNDSPKLFLAGIGMKRILDLYSVLVSGQSIESVGLVSIFGRTGDRHYSQQATHQLVIEVRMAILPAVMDLWQSSVAEKISTTLLSKIVEILRTIAAGQMEESSFTRANKPRVSPTAVFGGDLVTFNWTVTRLPELPKIPQDLLDEACYRSNNVPEASLEYCNAHQAGLAGPRHPVPIEDTEALVKRRRAELAQRSAPQPAAGSAAASVTLSASASGTPASATPASSTPAVTAGRAPRLPFPMDPMALDSSLGLEDLFESVVGDVGLRAVGDASDPDHPLTATLTALPSLPPPILPPSPLRQQHNVSDEAGNNGSSSLTSGARTEAASSTGPDTNATVVVPSPVTDAKGDTPTSNVVVREDLEEQRTKLREDLIDRCLAVIQVHPDAVYEISELISTSVLKPAGVANGAQDVGETLTEALMSFAIDEENKKTHAQSIAAYAHLLCLLIRDVDSFFRSTVDSLRHNMDELLGFLKIPSGSSSEELPPWLPHFYLLFELLATEDEQLPTYKWTVPSLDSEKMGDPEVEVKTPILSDANYSTLLESALDILPRVGKDEVLAVSVSRLLVIMTRRREVAKTVGDKKNLQRLFLMAKQLSGMGASGFKETRIGTNIVTILRHIVEDDDVLRQVMRAEIRLFFETSPHRNLRTHDLKAFLQYLGHVALRNPKVFSSVVEEMVQIHRWPPGDNPLNYAFTVTRKQSKLDSSTLDMAATSSHDDSLGPAVQLTEDLNINDVRPSTETNGASGSNGATHGSNTDKDMPDAPKAEPTTEHKRPIVENPDGVITFLLEQLMIYQKVDDVEPNQAAKDSEKTPLGTDIPLASASSSSAAPGTEEGAAASSGAKASDSSKGKSSGDKKASRAFQSSEHPIFVFRGFLVFCLTELLHSYTRTKMEFINYKRGVALQTHTPVKPRSSVLNYLLHDVLCGAYSVPNATVVPEDTIVAKKKQAMADQARRLLVSLVEKTSERPIDRSHSRYEFDDETDLLFVRRFVLDTVLKAYKEAAVSTEPIDVRYGKMTALAELMAGMIGGDKDRTLVNHSPFSETAIAHSQMQLRRLMYEKGFLAALTASIADVDLAFPGVKRTVKQILRVLNVLTGTAIELSRLNILTHSSSPGPVEYDAISTSSLSDMEDDREETPDLYRNSSLGMLEGGEPDEFSDSEDGDQDMYEGEMDYEDEMTDEDDENVSDEDEDEMATVEHLNNEHGVVELVMEDGDDHEGHDDEDDDEDDEDEDDDEDSDEVGSEDMEGLEDHIEAIEELEDDDGASGWESETSEDDDEDEDEDDEDDDHDDYDAGAGDLHQAQIHLPDGDPNEQLEELARSMNPTFMEDEDGVRYDDPYIEDELEEDDEDEDDGMEEEEYIYEQGYPDEDGMQQDVPAGLTWDTLVIEPNHHHHNHHNHVIARHRHGGMRSPFPPFVFGSSRDGAADFGNIFRSDRTGAGSGAEEAINPLLRRAGGSPRDSSRNGHSSATFRIGMPTGGAFSAPENPIAFLNDLMASLPNLAGRGQPFHFQITHQGLRNEFRELTSPNHPDSRLGTELRSVEGRRESPVEPHQAISFRVASTGDRWVHEAKMVFGPTFNEKAESLMFHRILFILAPAAMEEARKERARLEVERQEKAKKKLEEEERRKRKEEERRQREEEEEKERKAREKEEAEEREREQAERDAEAAAAGQTGEAAVTGEADGADEAAGRDTSEPMEGVQADGDQSHVEEPATREEPEEEVPQQRIMTTIRGEEIDVTGLGIDAEYLAALPEEFREEVIASTLTARRSEARQRAESTGEQIENFNEFLDALPEDVRMEIVQQERQEQRRRQREDNRRQTSGQDEGGDNTAQEMDTASILMTFPLELREQILMEQGDELHDLLPPNLQHLAPAGDASAAVVKVERRQVVQMMDKTGVATLLRLLFVTQQGSARNSLFSLFMDLCQNRQTRLEIISTLLQVLQDGSSDMDAVERCFSQLSAKARIHARDKEAAAKMIGASGSGAAVTTTPGTAPGSTRKRQQSAMLQTRLESSPLLIMQQCLDLLVELCSKSLHIPSLFLTEHDIAGASLRKPPSSRKAKAVQSRASRFGINLLLLLLEKELVMESSSVMQLLADLLNKVTMPLQALERRRREVEAQKKAEEKAAEKAEKARIEREKKEEEEGTKAEEETGEGTASRSAAAATLVTIAAGGPEADQNKARELEPPLIPDSYMALVVNVFVARECSSKTFQNTISTIKNLSCISGTKQLFGQELTRQAKALSEKILADLETLLPHIEAAETGTEIQGIALAKFSPGAAEQNKLLRVLTALDHLFGVQAKKQEAAALGGDEAGNGAAVGPDSNDSNGSDDYMGELYRNTTFSAMWGRLSACLAAIRQRDSMLNVATILLPLIESLMVVCKNAGVGQNAGSSSSDGTTPGDEGMTVVSELSSPGARAGDENEPVRDLFFEFTEEHRRVLNELVRNNPKLMSGTFSLLVRNPKVLEFDNKRNYFNRSVHAKAGGQTHSRPSFPALQLSVRRDQVFHDSFRSLYFKTGDEMKYGKLNIRFYGEEGVDAGGVTREWFQVLARQMFDANYALFIPVSSDRTTFHPNKLSGINDEHLMFFKFIGRIIGKALYEGRLLECYFSRAVYKRILGKPVSVKDMESFDPEYYKSLVWMLENDITDVITETFSVVDDEFGVTTVKDLIDGGRDVAVTEDNKHDYVRLVVEHKLLVSVKDQMEDFLRGFHDIIPAELISIFTEQELELLISGLPDIDIDDWRSHTEYHNYNAASPQIQWFWRAVRSFDKEERAKLLQFVTGTSKVPLNGFKELEGMNGVNRFNIHRDYGNKDRLPSSHTCFNQLDLPEYDSYEIMRSQLIKAITAGNDYFGFA</sequence>
<feature type="compositionally biased region" description="Basic and acidic residues" evidence="12">
    <location>
        <begin position="3061"/>
        <end position="3114"/>
    </location>
</feature>
<dbReference type="GO" id="GO:0006511">
    <property type="term" value="P:ubiquitin-dependent protein catabolic process"/>
    <property type="evidence" value="ECO:0007669"/>
    <property type="project" value="TreeGrafter"/>
</dbReference>
<feature type="region of interest" description="Disordered" evidence="12">
    <location>
        <begin position="1028"/>
        <end position="1057"/>
    </location>
</feature>
<feature type="compositionally biased region" description="Low complexity" evidence="12">
    <location>
        <begin position="1043"/>
        <end position="1055"/>
    </location>
</feature>
<feature type="compositionally biased region" description="Polar residues" evidence="12">
    <location>
        <begin position="2185"/>
        <end position="2203"/>
    </location>
</feature>
<dbReference type="PANTHER" id="PTHR11254:SF67">
    <property type="entry name" value="E3 UBIQUITIN-PROTEIN LIGASE HUWE1"/>
    <property type="match status" value="1"/>
</dbReference>
<dbReference type="FunFam" id="3.30.2410.10:FF:000004">
    <property type="entry name" value="E3 ubiquitin-protein ligase HUWE1, variant"/>
    <property type="match status" value="1"/>
</dbReference>
<feature type="compositionally biased region" description="Polar residues" evidence="12">
    <location>
        <begin position="372"/>
        <end position="383"/>
    </location>
</feature>
<dbReference type="HOGENOM" id="CLU_000215_0_1_1"/>
<evidence type="ECO:0000313" key="15">
    <source>
        <dbReference type="Proteomes" id="UP000007796"/>
    </source>
</evidence>
<evidence type="ECO:0000256" key="10">
    <source>
        <dbReference type="ARBA" id="ARBA00034494"/>
    </source>
</evidence>
<feature type="region of interest" description="Disordered" evidence="12">
    <location>
        <begin position="794"/>
        <end position="898"/>
    </location>
</feature>
<dbReference type="Pfam" id="PF06012">
    <property type="entry name" value="DUF908"/>
    <property type="match status" value="1"/>
</dbReference>
<feature type="compositionally biased region" description="Basic and acidic residues" evidence="12">
    <location>
        <begin position="3251"/>
        <end position="3266"/>
    </location>
</feature>
<dbReference type="InterPro" id="IPR010314">
    <property type="entry name" value="E3_Ub_ligase_DUF913"/>
</dbReference>
<dbReference type="EC" id="2.3.2.26" evidence="4"/>
<feature type="compositionally biased region" description="Polar residues" evidence="12">
    <location>
        <begin position="1752"/>
        <end position="1788"/>
    </location>
</feature>
<dbReference type="GO" id="GO:0000209">
    <property type="term" value="P:protein polyubiquitination"/>
    <property type="evidence" value="ECO:0007669"/>
    <property type="project" value="TreeGrafter"/>
</dbReference>